<dbReference type="AlphaFoldDB" id="A0A2P2LC26"/>
<evidence type="ECO:0000313" key="2">
    <source>
        <dbReference type="EMBL" id="MBX15536.1"/>
    </source>
</evidence>
<reference evidence="2" key="1">
    <citation type="submission" date="2018-02" db="EMBL/GenBank/DDBJ databases">
        <title>Rhizophora mucronata_Transcriptome.</title>
        <authorList>
            <person name="Meera S.P."/>
            <person name="Sreeshan A."/>
            <person name="Augustine A."/>
        </authorList>
    </citation>
    <scope>NUCLEOTIDE SEQUENCE</scope>
    <source>
        <tissue evidence="2">Leaf</tissue>
    </source>
</reference>
<feature type="region of interest" description="Disordered" evidence="1">
    <location>
        <begin position="1"/>
        <end position="26"/>
    </location>
</feature>
<name>A0A2P2LC26_RHIMU</name>
<protein>
    <submittedName>
        <fullName evidence="2">Uncharacterized protein</fullName>
    </submittedName>
</protein>
<organism evidence="2">
    <name type="scientific">Rhizophora mucronata</name>
    <name type="common">Asiatic mangrove</name>
    <dbReference type="NCBI Taxonomy" id="61149"/>
    <lineage>
        <taxon>Eukaryota</taxon>
        <taxon>Viridiplantae</taxon>
        <taxon>Streptophyta</taxon>
        <taxon>Embryophyta</taxon>
        <taxon>Tracheophyta</taxon>
        <taxon>Spermatophyta</taxon>
        <taxon>Magnoliopsida</taxon>
        <taxon>eudicotyledons</taxon>
        <taxon>Gunneridae</taxon>
        <taxon>Pentapetalae</taxon>
        <taxon>rosids</taxon>
        <taxon>fabids</taxon>
        <taxon>Malpighiales</taxon>
        <taxon>Rhizophoraceae</taxon>
        <taxon>Rhizophora</taxon>
    </lineage>
</organism>
<feature type="compositionally biased region" description="Basic and acidic residues" evidence="1">
    <location>
        <begin position="1"/>
        <end position="19"/>
    </location>
</feature>
<sequence length="26" mass="2978">MGQGSERELRRERAQESRGKGSCAWI</sequence>
<evidence type="ECO:0000256" key="1">
    <source>
        <dbReference type="SAM" id="MobiDB-lite"/>
    </source>
</evidence>
<accession>A0A2P2LC26</accession>
<proteinExistence type="predicted"/>
<dbReference type="EMBL" id="GGEC01035052">
    <property type="protein sequence ID" value="MBX15536.1"/>
    <property type="molecule type" value="Transcribed_RNA"/>
</dbReference>